<dbReference type="AlphaFoldDB" id="A0A5D2S3N5"/>
<evidence type="ECO:0000313" key="6">
    <source>
        <dbReference type="Proteomes" id="UP000323597"/>
    </source>
</evidence>
<feature type="non-terminal residue" evidence="5">
    <location>
        <position position="1"/>
    </location>
</feature>
<name>A0A5D2S3N5_GOSMU</name>
<reference evidence="5 6" key="1">
    <citation type="submission" date="2019-07" db="EMBL/GenBank/DDBJ databases">
        <title>WGS assembly of Gossypium mustelinum.</title>
        <authorList>
            <person name="Chen Z.J."/>
            <person name="Sreedasyam A."/>
            <person name="Ando A."/>
            <person name="Song Q."/>
            <person name="De L."/>
            <person name="Hulse-Kemp A."/>
            <person name="Ding M."/>
            <person name="Ye W."/>
            <person name="Kirkbride R."/>
            <person name="Jenkins J."/>
            <person name="Plott C."/>
            <person name="Lovell J."/>
            <person name="Lin Y.-M."/>
            <person name="Vaughn R."/>
            <person name="Liu B."/>
            <person name="Li W."/>
            <person name="Simpson S."/>
            <person name="Scheffler B."/>
            <person name="Saski C."/>
            <person name="Grover C."/>
            <person name="Hu G."/>
            <person name="Conover J."/>
            <person name="Carlson J."/>
            <person name="Shu S."/>
            <person name="Boston L."/>
            <person name="Williams M."/>
            <person name="Peterson D."/>
            <person name="Mcgee K."/>
            <person name="Jones D."/>
            <person name="Wendel J."/>
            <person name="Stelly D."/>
            <person name="Grimwood J."/>
            <person name="Schmutz J."/>
        </authorList>
    </citation>
    <scope>NUCLEOTIDE SEQUENCE [LARGE SCALE GENOMIC DNA]</scope>
    <source>
        <strain evidence="5">1408120.09</strain>
    </source>
</reference>
<dbReference type="PANTHER" id="PTHR13200:SF0">
    <property type="entry name" value="EEF1A LYSINE METHYLTRANSFERASE 1"/>
    <property type="match status" value="1"/>
</dbReference>
<dbReference type="Pfam" id="PF10237">
    <property type="entry name" value="N6-adenineMlase"/>
    <property type="match status" value="1"/>
</dbReference>
<evidence type="ECO:0000256" key="1">
    <source>
        <dbReference type="ARBA" id="ARBA00004496"/>
    </source>
</evidence>
<dbReference type="InterPro" id="IPR019369">
    <property type="entry name" value="Efm5/EEF1AKMT1"/>
</dbReference>
<dbReference type="PANTHER" id="PTHR13200">
    <property type="entry name" value="EEF1A LYSINE METHYLTRANSFERASE 1"/>
    <property type="match status" value="1"/>
</dbReference>
<gene>
    <name evidence="5" type="ORF">E1A91_D13G090400v1</name>
</gene>
<keyword evidence="6" id="KW-1185">Reference proteome</keyword>
<dbReference type="EMBL" id="CM017661">
    <property type="protein sequence ID" value="TYI46204.1"/>
    <property type="molecule type" value="Genomic_DNA"/>
</dbReference>
<organism evidence="5 6">
    <name type="scientific">Gossypium mustelinum</name>
    <name type="common">Cotton</name>
    <name type="synonym">Gossypium caicoense</name>
    <dbReference type="NCBI Taxonomy" id="34275"/>
    <lineage>
        <taxon>Eukaryota</taxon>
        <taxon>Viridiplantae</taxon>
        <taxon>Streptophyta</taxon>
        <taxon>Embryophyta</taxon>
        <taxon>Tracheophyta</taxon>
        <taxon>Spermatophyta</taxon>
        <taxon>Magnoliopsida</taxon>
        <taxon>eudicotyledons</taxon>
        <taxon>Gunneridae</taxon>
        <taxon>Pentapetalae</taxon>
        <taxon>rosids</taxon>
        <taxon>malvids</taxon>
        <taxon>Malvales</taxon>
        <taxon>Malvaceae</taxon>
        <taxon>Malvoideae</taxon>
        <taxon>Gossypium</taxon>
    </lineage>
</organism>
<evidence type="ECO:0000256" key="4">
    <source>
        <dbReference type="ARBA" id="ARBA00022679"/>
    </source>
</evidence>
<keyword evidence="4" id="KW-0808">Transferase</keyword>
<sequence length="75" mass="8662">SKECLEKVTQTISFLAQPQESHLLLLTEVQRDRAAELLGLRACNFRPRHSSKLGNEFRVFTNYDLGERLGGWEQE</sequence>
<dbReference type="GO" id="GO:0016279">
    <property type="term" value="F:protein-lysine N-methyltransferase activity"/>
    <property type="evidence" value="ECO:0007669"/>
    <property type="project" value="InterPro"/>
</dbReference>
<protein>
    <submittedName>
        <fullName evidence="5">Uncharacterized protein</fullName>
    </submittedName>
</protein>
<accession>A0A5D2S3N5</accession>
<evidence type="ECO:0000313" key="5">
    <source>
        <dbReference type="EMBL" id="TYI46204.1"/>
    </source>
</evidence>
<evidence type="ECO:0000256" key="2">
    <source>
        <dbReference type="ARBA" id="ARBA00022490"/>
    </source>
</evidence>
<proteinExistence type="predicted"/>
<evidence type="ECO:0000256" key="3">
    <source>
        <dbReference type="ARBA" id="ARBA00022603"/>
    </source>
</evidence>
<keyword evidence="2" id="KW-0963">Cytoplasm</keyword>
<dbReference type="GO" id="GO:0032259">
    <property type="term" value="P:methylation"/>
    <property type="evidence" value="ECO:0007669"/>
    <property type="project" value="UniProtKB-KW"/>
</dbReference>
<dbReference type="GO" id="GO:0005737">
    <property type="term" value="C:cytoplasm"/>
    <property type="evidence" value="ECO:0007669"/>
    <property type="project" value="UniProtKB-SubCell"/>
</dbReference>
<dbReference type="InterPro" id="IPR041370">
    <property type="entry name" value="Mlase_EEF1AKMT1/ZCCHC4"/>
</dbReference>
<comment type="subcellular location">
    <subcellularLocation>
        <location evidence="1">Cytoplasm</location>
    </subcellularLocation>
</comment>
<dbReference type="Proteomes" id="UP000323597">
    <property type="component" value="Chromosome D13"/>
</dbReference>
<keyword evidence="3" id="KW-0489">Methyltransferase</keyword>